<evidence type="ECO:0000313" key="3">
    <source>
        <dbReference type="Proteomes" id="UP000799118"/>
    </source>
</evidence>
<feature type="compositionally biased region" description="Basic and acidic residues" evidence="1">
    <location>
        <begin position="175"/>
        <end position="189"/>
    </location>
</feature>
<gene>
    <name evidence="2" type="ORF">BT96DRAFT_986607</name>
</gene>
<feature type="region of interest" description="Disordered" evidence="1">
    <location>
        <begin position="50"/>
        <end position="89"/>
    </location>
</feature>
<feature type="region of interest" description="Disordered" evidence="1">
    <location>
        <begin position="1"/>
        <end position="37"/>
    </location>
</feature>
<accession>A0A6A4IBC3</accession>
<feature type="compositionally biased region" description="Polar residues" evidence="1">
    <location>
        <begin position="71"/>
        <end position="89"/>
    </location>
</feature>
<evidence type="ECO:0000256" key="1">
    <source>
        <dbReference type="SAM" id="MobiDB-lite"/>
    </source>
</evidence>
<feature type="compositionally biased region" description="Polar residues" evidence="1">
    <location>
        <begin position="117"/>
        <end position="141"/>
    </location>
</feature>
<sequence length="212" mass="22298">MEQGAGIRLALPPPTRTSAASDSTSNFHGAEANTNSDLDSFTAMTKVDANASSSLNTRNDSGEADIVKESASPTAGSTLTLPSALKSKSTSVFSTIRSHAFEGESAAEANADVDAHSATTVETVPNTMMTTRYYFHSTNVDVDQKDNVSKPQSSKPRPSSRNQDNAGAGTGRGRYSAEAKRKGKAKEPNNDNNENKSAIEVNLNPEPKASSD</sequence>
<dbReference type="Proteomes" id="UP000799118">
    <property type="component" value="Unassembled WGS sequence"/>
</dbReference>
<dbReference type="EMBL" id="ML769396">
    <property type="protein sequence ID" value="KAE9407300.1"/>
    <property type="molecule type" value="Genomic_DNA"/>
</dbReference>
<protein>
    <submittedName>
        <fullName evidence="2">Uncharacterized protein</fullName>
    </submittedName>
</protein>
<reference evidence="2" key="1">
    <citation type="journal article" date="2019" name="Environ. Microbiol.">
        <title>Fungal ecological strategies reflected in gene transcription - a case study of two litter decomposers.</title>
        <authorList>
            <person name="Barbi F."/>
            <person name="Kohler A."/>
            <person name="Barry K."/>
            <person name="Baskaran P."/>
            <person name="Daum C."/>
            <person name="Fauchery L."/>
            <person name="Ihrmark K."/>
            <person name="Kuo A."/>
            <person name="LaButti K."/>
            <person name="Lipzen A."/>
            <person name="Morin E."/>
            <person name="Grigoriev I.V."/>
            <person name="Henrissat B."/>
            <person name="Lindahl B."/>
            <person name="Martin F."/>
        </authorList>
    </citation>
    <scope>NUCLEOTIDE SEQUENCE</scope>
    <source>
        <strain evidence="2">JB14</strain>
    </source>
</reference>
<name>A0A6A4IBC3_9AGAR</name>
<proteinExistence type="predicted"/>
<evidence type="ECO:0000313" key="2">
    <source>
        <dbReference type="EMBL" id="KAE9407300.1"/>
    </source>
</evidence>
<feature type="region of interest" description="Disordered" evidence="1">
    <location>
        <begin position="105"/>
        <end position="212"/>
    </location>
</feature>
<keyword evidence="3" id="KW-1185">Reference proteome</keyword>
<feature type="compositionally biased region" description="Low complexity" evidence="1">
    <location>
        <begin position="149"/>
        <end position="161"/>
    </location>
</feature>
<feature type="compositionally biased region" description="Polar residues" evidence="1">
    <location>
        <begin position="16"/>
        <end position="37"/>
    </location>
</feature>
<organism evidence="2 3">
    <name type="scientific">Gymnopus androsaceus JB14</name>
    <dbReference type="NCBI Taxonomy" id="1447944"/>
    <lineage>
        <taxon>Eukaryota</taxon>
        <taxon>Fungi</taxon>
        <taxon>Dikarya</taxon>
        <taxon>Basidiomycota</taxon>
        <taxon>Agaricomycotina</taxon>
        <taxon>Agaricomycetes</taxon>
        <taxon>Agaricomycetidae</taxon>
        <taxon>Agaricales</taxon>
        <taxon>Marasmiineae</taxon>
        <taxon>Omphalotaceae</taxon>
        <taxon>Gymnopus</taxon>
    </lineage>
</organism>
<dbReference type="AlphaFoldDB" id="A0A6A4IBC3"/>
<feature type="compositionally biased region" description="Polar residues" evidence="1">
    <location>
        <begin position="50"/>
        <end position="59"/>
    </location>
</feature>